<dbReference type="NCBIfam" id="TIGR00214">
    <property type="entry name" value="lipB"/>
    <property type="match status" value="1"/>
</dbReference>
<feature type="active site" description="Acyl-thioester intermediate" evidence="6">
    <location>
        <position position="242"/>
    </location>
</feature>
<evidence type="ECO:0000256" key="1">
    <source>
        <dbReference type="ARBA" id="ARBA00004821"/>
    </source>
</evidence>
<dbReference type="PANTHER" id="PTHR10993:SF7">
    <property type="entry name" value="LIPOYLTRANSFERASE 2, MITOCHONDRIAL-RELATED"/>
    <property type="match status" value="1"/>
</dbReference>
<keyword evidence="4 5" id="KW-0012">Acyltransferase</keyword>
<dbReference type="GO" id="GO:0033819">
    <property type="term" value="F:lipoyl(octanoyl) transferase activity"/>
    <property type="evidence" value="ECO:0007669"/>
    <property type="project" value="UniProtKB-EC"/>
</dbReference>
<evidence type="ECO:0000313" key="10">
    <source>
        <dbReference type="EMBL" id="AOW07778.1"/>
    </source>
</evidence>
<dbReference type="Gene3D" id="3.30.930.10">
    <property type="entry name" value="Bira Bifunctional Protein, Domain 2"/>
    <property type="match status" value="1"/>
</dbReference>
<dbReference type="GeneID" id="2907883"/>
<comment type="similarity">
    <text evidence="2 5">Belongs to the LipB family.</text>
</comment>
<accession>A0A1D8NQ61</accession>
<dbReference type="InterPro" id="IPR004143">
    <property type="entry name" value="BPL_LPL_catalytic"/>
</dbReference>
<evidence type="ECO:0000256" key="8">
    <source>
        <dbReference type="SAM" id="MobiDB-lite"/>
    </source>
</evidence>
<dbReference type="PROSITE" id="PS51733">
    <property type="entry name" value="BPL_LPL_CATALYTIC"/>
    <property type="match status" value="1"/>
</dbReference>
<dbReference type="eggNOG" id="KOG0325">
    <property type="taxonomic scope" value="Eukaryota"/>
</dbReference>
<dbReference type="Pfam" id="PF21948">
    <property type="entry name" value="LplA-B_cat"/>
    <property type="match status" value="1"/>
</dbReference>
<dbReference type="InterPro" id="IPR045864">
    <property type="entry name" value="aa-tRNA-synth_II/BPL/LPL"/>
</dbReference>
<protein>
    <recommendedName>
        <fullName evidence="5">Octanoyltransferase</fullName>
        <ecNumber evidence="5">2.3.1.181</ecNumber>
    </recommendedName>
</protein>
<feature type="region of interest" description="Disordered" evidence="8">
    <location>
        <begin position="102"/>
        <end position="121"/>
    </location>
</feature>
<sequence>MPAYFHTELSLGASVRFRQIPRLFRQETMIWTRARPVRPLTLNHLHIQGPIKYSDAQGIHDKLVRKFLDCKKEGKETPDPVLLTFQMQPVYTMGRRQGKEDALLETPNHRETKSEPSDEPIDVSKADIAHTLRGGETTFHGPGQIVAYPILDLLQFRKINDDGSDSALSPKCYISLLESSIISALAQYQIFTTRTENTGVWTMDGESKIAAVGVNIRRNITSHGICLNVNNNLSWFDHIVPCGLDEKKVTNVHEQGPPVKYEEVVHDYAYSLASYLDVNYKRVEKEAQA</sequence>
<dbReference type="UniPathway" id="UPA00538">
    <property type="reaction ID" value="UER00592"/>
</dbReference>
<gene>
    <name evidence="10" type="ORF">YALI1_F34729g</name>
</gene>
<dbReference type="PANTHER" id="PTHR10993">
    <property type="entry name" value="OCTANOYLTRANSFERASE"/>
    <property type="match status" value="1"/>
</dbReference>
<dbReference type="GO" id="GO:0009249">
    <property type="term" value="P:protein lipoylation"/>
    <property type="evidence" value="ECO:0007669"/>
    <property type="project" value="InterPro"/>
</dbReference>
<comment type="catalytic activity">
    <reaction evidence="5">
        <text>octanoyl-[ACP] + L-lysyl-[protein] = N(6)-octanoyl-L-lysyl-[protein] + holo-[ACP] + H(+)</text>
        <dbReference type="Rhea" id="RHEA:17665"/>
        <dbReference type="Rhea" id="RHEA-COMP:9636"/>
        <dbReference type="Rhea" id="RHEA-COMP:9685"/>
        <dbReference type="Rhea" id="RHEA-COMP:9752"/>
        <dbReference type="Rhea" id="RHEA-COMP:9928"/>
        <dbReference type="ChEBI" id="CHEBI:15378"/>
        <dbReference type="ChEBI" id="CHEBI:29969"/>
        <dbReference type="ChEBI" id="CHEBI:64479"/>
        <dbReference type="ChEBI" id="CHEBI:78463"/>
        <dbReference type="ChEBI" id="CHEBI:78809"/>
        <dbReference type="EC" id="2.3.1.181"/>
    </reaction>
</comment>
<dbReference type="PIRSF" id="PIRSF016262">
    <property type="entry name" value="LPLase"/>
    <property type="match status" value="1"/>
</dbReference>
<organism evidence="10 11">
    <name type="scientific">Yarrowia lipolytica</name>
    <name type="common">Candida lipolytica</name>
    <dbReference type="NCBI Taxonomy" id="4952"/>
    <lineage>
        <taxon>Eukaryota</taxon>
        <taxon>Fungi</taxon>
        <taxon>Dikarya</taxon>
        <taxon>Ascomycota</taxon>
        <taxon>Saccharomycotina</taxon>
        <taxon>Dipodascomycetes</taxon>
        <taxon>Dipodascales</taxon>
        <taxon>Dipodascales incertae sedis</taxon>
        <taxon>Yarrowia</taxon>
    </lineage>
</organism>
<evidence type="ECO:0000256" key="4">
    <source>
        <dbReference type="ARBA" id="ARBA00023315"/>
    </source>
</evidence>
<proteinExistence type="inferred from homology"/>
<dbReference type="InterPro" id="IPR020605">
    <property type="entry name" value="Octanoyltransferase_CS"/>
</dbReference>
<evidence type="ECO:0000256" key="7">
    <source>
        <dbReference type="PIRSR" id="PIRSR016262-3"/>
    </source>
</evidence>
<feature type="domain" description="BPL/LPL catalytic" evidence="9">
    <location>
        <begin position="76"/>
        <end position="280"/>
    </location>
</feature>
<evidence type="ECO:0000256" key="5">
    <source>
        <dbReference type="PIRNR" id="PIRNR016262"/>
    </source>
</evidence>
<reference evidence="10 11" key="1">
    <citation type="journal article" date="2016" name="PLoS ONE">
        <title>Sequence Assembly of Yarrowia lipolytica Strain W29/CLIB89 Shows Transposable Element Diversity.</title>
        <authorList>
            <person name="Magnan C."/>
            <person name="Yu J."/>
            <person name="Chang I."/>
            <person name="Jahn E."/>
            <person name="Kanomata Y."/>
            <person name="Wu J."/>
            <person name="Zeller M."/>
            <person name="Oakes M."/>
            <person name="Baldi P."/>
            <person name="Sandmeyer S."/>
        </authorList>
    </citation>
    <scope>NUCLEOTIDE SEQUENCE [LARGE SCALE GENOMIC DNA]</scope>
    <source>
        <strain evidence="11">CLIB89(W29)</strain>
    </source>
</reference>
<dbReference type="Proteomes" id="UP000182444">
    <property type="component" value="Chromosome 1F"/>
</dbReference>
<dbReference type="RefSeq" id="XP_505943.3">
    <property type="nucleotide sequence ID" value="XM_505943.3"/>
</dbReference>
<name>A0A1D8NQ61_YARLL</name>
<dbReference type="AlphaFoldDB" id="A0A1D8NQ61"/>
<comment type="pathway">
    <text evidence="1 5">Protein modification; protein lipoylation via endogenous pathway; protein N(6)-(lipoyl)lysine from octanoyl-[acyl-carrier-protein]: step 1/2.</text>
</comment>
<dbReference type="InterPro" id="IPR000544">
    <property type="entry name" value="Octanoyltransferase"/>
</dbReference>
<dbReference type="VEuPathDB" id="FungiDB:YALI1_F34729g"/>
<dbReference type="FunFam" id="3.30.930.10:FF:000108">
    <property type="entry name" value="Octanoyltransferase"/>
    <property type="match status" value="1"/>
</dbReference>
<evidence type="ECO:0000259" key="9">
    <source>
        <dbReference type="PROSITE" id="PS51733"/>
    </source>
</evidence>
<evidence type="ECO:0000256" key="6">
    <source>
        <dbReference type="PIRSR" id="PIRSR016262-1"/>
    </source>
</evidence>
<dbReference type="CDD" id="cd16444">
    <property type="entry name" value="LipB"/>
    <property type="match status" value="1"/>
</dbReference>
<dbReference type="EC" id="2.3.1.181" evidence="5"/>
<dbReference type="VEuPathDB" id="FungiDB:YALI0_F27357g"/>
<keyword evidence="3 5" id="KW-0808">Transferase</keyword>
<dbReference type="KEGG" id="yli:2907883"/>
<dbReference type="SUPFAM" id="SSF55681">
    <property type="entry name" value="Class II aaRS and biotin synthetases"/>
    <property type="match status" value="1"/>
</dbReference>
<evidence type="ECO:0000256" key="3">
    <source>
        <dbReference type="ARBA" id="ARBA00022679"/>
    </source>
</evidence>
<comment type="function">
    <text evidence="5">Catalyzes the transfer of endogenously produced octanoic acid from octanoyl-acyl-carrier-protein onto the lipoyl domains of lipoate-dependent enzymes. Lipoyl-ACP can also act as a substrate although octanoyl-ACP is likely to be the physiological substrate.</text>
</comment>
<feature type="site" description="Lowers pKa of active site Cys" evidence="7">
    <location>
        <position position="208"/>
    </location>
</feature>
<dbReference type="PROSITE" id="PS01313">
    <property type="entry name" value="LIPB"/>
    <property type="match status" value="1"/>
</dbReference>
<dbReference type="EMBL" id="CP017558">
    <property type="protein sequence ID" value="AOW07778.1"/>
    <property type="molecule type" value="Genomic_DNA"/>
</dbReference>
<evidence type="ECO:0000313" key="11">
    <source>
        <dbReference type="Proteomes" id="UP000182444"/>
    </source>
</evidence>
<evidence type="ECO:0000256" key="2">
    <source>
        <dbReference type="ARBA" id="ARBA00007907"/>
    </source>
</evidence>